<accession>A0ABT9H5C5</accession>
<feature type="transmembrane region" description="Helical" evidence="1">
    <location>
        <begin position="164"/>
        <end position="181"/>
    </location>
</feature>
<comment type="caution">
    <text evidence="2">The sequence shown here is derived from an EMBL/GenBank/DDBJ whole genome shotgun (WGS) entry which is preliminary data.</text>
</comment>
<keyword evidence="1" id="KW-1133">Transmembrane helix</keyword>
<feature type="transmembrane region" description="Helical" evidence="1">
    <location>
        <begin position="107"/>
        <end position="126"/>
    </location>
</feature>
<sequence length="192" mass="20247">MKEAAEHRAHWNSKPWRVAAWSTAAALMLVPIAVQLTRGHFGWSIGDFVGVAMILLFGSAIFDLAARRAQNFSYIAGAAAALAATFGLFVVNGAVGLVGSEDEAHNLFFFTVLVVAFFGSILAGGRPEPMAKVMLAAAGTHIAVSTVLLIDANGVSDGDPEMELVGLGLFTILWLASAWLFRSASDRKSGLP</sequence>
<organism evidence="2 3">
    <name type="scientific">Qipengyuania benthica</name>
    <dbReference type="NCBI Taxonomy" id="3067651"/>
    <lineage>
        <taxon>Bacteria</taxon>
        <taxon>Pseudomonadati</taxon>
        <taxon>Pseudomonadota</taxon>
        <taxon>Alphaproteobacteria</taxon>
        <taxon>Sphingomonadales</taxon>
        <taxon>Erythrobacteraceae</taxon>
        <taxon>Qipengyuania</taxon>
    </lineage>
</organism>
<dbReference type="RefSeq" id="WP_305928643.1">
    <property type="nucleotide sequence ID" value="NZ_JAVAIL010000001.1"/>
</dbReference>
<reference evidence="2 3" key="1">
    <citation type="submission" date="2023-08" db="EMBL/GenBank/DDBJ databases">
        <title>genomic of DY56.</title>
        <authorList>
            <person name="Wang Y."/>
        </authorList>
    </citation>
    <scope>NUCLEOTIDE SEQUENCE [LARGE SCALE GENOMIC DNA]</scope>
    <source>
        <strain evidence="2 3">DY56-A-20</strain>
    </source>
</reference>
<evidence type="ECO:0000313" key="2">
    <source>
        <dbReference type="EMBL" id="MDP4538512.1"/>
    </source>
</evidence>
<gene>
    <name evidence="2" type="ORF">Q9K01_02600</name>
</gene>
<dbReference type="EMBL" id="JAVAIL010000001">
    <property type="protein sequence ID" value="MDP4538512.1"/>
    <property type="molecule type" value="Genomic_DNA"/>
</dbReference>
<keyword evidence="1" id="KW-0472">Membrane</keyword>
<dbReference type="Proteomes" id="UP001235664">
    <property type="component" value="Unassembled WGS sequence"/>
</dbReference>
<keyword evidence="3" id="KW-1185">Reference proteome</keyword>
<proteinExistence type="predicted"/>
<feature type="transmembrane region" description="Helical" evidence="1">
    <location>
        <begin position="133"/>
        <end position="152"/>
    </location>
</feature>
<feature type="transmembrane region" description="Helical" evidence="1">
    <location>
        <begin position="43"/>
        <end position="62"/>
    </location>
</feature>
<evidence type="ECO:0000313" key="3">
    <source>
        <dbReference type="Proteomes" id="UP001235664"/>
    </source>
</evidence>
<name>A0ABT9H5C5_9SPHN</name>
<keyword evidence="1" id="KW-0812">Transmembrane</keyword>
<protein>
    <submittedName>
        <fullName evidence="2">Uncharacterized protein</fullName>
    </submittedName>
</protein>
<feature type="transmembrane region" description="Helical" evidence="1">
    <location>
        <begin position="18"/>
        <end position="37"/>
    </location>
</feature>
<feature type="transmembrane region" description="Helical" evidence="1">
    <location>
        <begin position="74"/>
        <end position="95"/>
    </location>
</feature>
<evidence type="ECO:0000256" key="1">
    <source>
        <dbReference type="SAM" id="Phobius"/>
    </source>
</evidence>